<proteinExistence type="predicted"/>
<dbReference type="InterPro" id="IPR036582">
    <property type="entry name" value="Mao_N_sf"/>
</dbReference>
<protein>
    <submittedName>
        <fullName evidence="3">Copper amine oxidase N-terminal domain-containing protein</fullName>
    </submittedName>
</protein>
<keyword evidence="1" id="KW-0732">Signal</keyword>
<dbReference type="InterPro" id="IPR012854">
    <property type="entry name" value="Cu_amine_oxidase-like_N"/>
</dbReference>
<dbReference type="AlphaFoldDB" id="A0A972K1R9"/>
<feature type="chain" id="PRO_5037330247" evidence="1">
    <location>
        <begin position="28"/>
        <end position="587"/>
    </location>
</feature>
<evidence type="ECO:0000313" key="3">
    <source>
        <dbReference type="EMBL" id="NOU94163.1"/>
    </source>
</evidence>
<dbReference type="SUPFAM" id="SSF49299">
    <property type="entry name" value="PKD domain"/>
    <property type="match status" value="1"/>
</dbReference>
<dbReference type="InterPro" id="IPR035986">
    <property type="entry name" value="PKD_dom_sf"/>
</dbReference>
<evidence type="ECO:0000256" key="1">
    <source>
        <dbReference type="SAM" id="SignalP"/>
    </source>
</evidence>
<dbReference type="SUPFAM" id="SSF55383">
    <property type="entry name" value="Copper amine oxidase, domain N"/>
    <property type="match status" value="2"/>
</dbReference>
<comment type="caution">
    <text evidence="3">The sequence shown here is derived from an EMBL/GenBank/DDBJ whole genome shotgun (WGS) entry which is preliminary data.</text>
</comment>
<keyword evidence="4" id="KW-1185">Reference proteome</keyword>
<dbReference type="Proteomes" id="UP000641588">
    <property type="component" value="Unassembled WGS sequence"/>
</dbReference>
<dbReference type="EMBL" id="WHOD01000055">
    <property type="protein sequence ID" value="NOU94163.1"/>
    <property type="molecule type" value="Genomic_DNA"/>
</dbReference>
<evidence type="ECO:0000313" key="4">
    <source>
        <dbReference type="Proteomes" id="UP000641588"/>
    </source>
</evidence>
<evidence type="ECO:0000259" key="2">
    <source>
        <dbReference type="Pfam" id="PF07833"/>
    </source>
</evidence>
<dbReference type="RefSeq" id="WP_171652371.1">
    <property type="nucleotide sequence ID" value="NZ_WHOD01000055.1"/>
</dbReference>
<sequence>MFLSKKLTIGISALLIGLLSLTTGAAAAVPQSKSLLLYYGKSEAYINGSKLILEAPVIELKSKAYIPAAILPDTLGISVIWDSDSGSVQITAPAAFLSFQLSEKKLTINGTEDDYSQAAFIQNDRLYIGLDWLKRYVDFKTTVNKELQRVELLYISVPGSTGFYNDTMPNTKPVAKFSVNKEQYRLGEPIYYTNLSYDPDGDAITKVDWTGKADTIFEPGLFKVSLKVMDSKGTESSVFSHNVEIINEPFLDPFEHKVYYEPVGTFVKDEEATLRKYLRGIPQLPNVTSLSLERPLIVSDSPETFEKKGFLYQEKVNGKARLYADHVNGMKEKVQFAIVARNANPNAPVRITTTRQGEVYPSIYANLIGNEASIEFLQSEMAPETMVVEPGQTVFYKKMPEFFPDQGMNVIYDVETDGEVYFSFVAMDAGAGLDSIGTYKQLEYTGNVRGTFSGSDVSWNVDTKSFVKPSSLAIGDGTSDMFVTGKDFFTKQDSLNLGNYGVVYKIHVDRPRKMSVLLLPRGGVFRGPVEVNGRIIQTPPSGVMMDYEGYTILARTDGTEPSLDIEFTPAAGSAFPVDVIFYPLEDK</sequence>
<gene>
    <name evidence="3" type="ORF">GC093_13190</name>
</gene>
<accession>A0A972K1R9</accession>
<organism evidence="3 4">
    <name type="scientific">Paenibacillus foliorum</name>
    <dbReference type="NCBI Taxonomy" id="2654974"/>
    <lineage>
        <taxon>Bacteria</taxon>
        <taxon>Bacillati</taxon>
        <taxon>Bacillota</taxon>
        <taxon>Bacilli</taxon>
        <taxon>Bacillales</taxon>
        <taxon>Paenibacillaceae</taxon>
        <taxon>Paenibacillus</taxon>
    </lineage>
</organism>
<name>A0A972K1R9_9BACL</name>
<reference evidence="3" key="1">
    <citation type="submission" date="2019-10" db="EMBL/GenBank/DDBJ databases">
        <title>Description of Paenibacillus glebae sp. nov.</title>
        <authorList>
            <person name="Carlier A."/>
            <person name="Qi S."/>
        </authorList>
    </citation>
    <scope>NUCLEOTIDE SEQUENCE</scope>
    <source>
        <strain evidence="3">LMG 31456</strain>
    </source>
</reference>
<feature type="signal peptide" evidence="1">
    <location>
        <begin position="1"/>
        <end position="27"/>
    </location>
</feature>
<dbReference type="Pfam" id="PF07833">
    <property type="entry name" value="Cu_amine_oxidN1"/>
    <property type="match status" value="1"/>
</dbReference>
<feature type="domain" description="Copper amine oxidase-like N-terminal" evidence="2">
    <location>
        <begin position="46"/>
        <end position="150"/>
    </location>
</feature>
<dbReference type="Gene3D" id="3.30.457.10">
    <property type="entry name" value="Copper amine oxidase-like, N-terminal domain"/>
    <property type="match status" value="1"/>
</dbReference>